<keyword evidence="4" id="KW-1185">Reference proteome</keyword>
<gene>
    <name evidence="3" type="ORF">PCOR1329_LOCUS20328</name>
</gene>
<feature type="compositionally biased region" description="Low complexity" evidence="1">
    <location>
        <begin position="242"/>
        <end position="257"/>
    </location>
</feature>
<evidence type="ECO:0000256" key="1">
    <source>
        <dbReference type="SAM" id="MobiDB-lite"/>
    </source>
</evidence>
<feature type="signal peptide" evidence="2">
    <location>
        <begin position="1"/>
        <end position="28"/>
    </location>
</feature>
<evidence type="ECO:0000313" key="3">
    <source>
        <dbReference type="EMBL" id="CAK0817877.1"/>
    </source>
</evidence>
<feature type="chain" id="PRO_5047317746" evidence="2">
    <location>
        <begin position="29"/>
        <end position="291"/>
    </location>
</feature>
<protein>
    <submittedName>
        <fullName evidence="3">Uncharacterized protein</fullName>
    </submittedName>
</protein>
<evidence type="ECO:0000256" key="2">
    <source>
        <dbReference type="SAM" id="SignalP"/>
    </source>
</evidence>
<reference evidence="3" key="1">
    <citation type="submission" date="2023-10" db="EMBL/GenBank/DDBJ databases">
        <authorList>
            <person name="Chen Y."/>
            <person name="Shah S."/>
            <person name="Dougan E. K."/>
            <person name="Thang M."/>
            <person name="Chan C."/>
        </authorList>
    </citation>
    <scope>NUCLEOTIDE SEQUENCE [LARGE SCALE GENOMIC DNA]</scope>
</reference>
<feature type="non-terminal residue" evidence="3">
    <location>
        <position position="291"/>
    </location>
</feature>
<organism evidence="3 4">
    <name type="scientific">Prorocentrum cordatum</name>
    <dbReference type="NCBI Taxonomy" id="2364126"/>
    <lineage>
        <taxon>Eukaryota</taxon>
        <taxon>Sar</taxon>
        <taxon>Alveolata</taxon>
        <taxon>Dinophyceae</taxon>
        <taxon>Prorocentrales</taxon>
        <taxon>Prorocentraceae</taxon>
        <taxon>Prorocentrum</taxon>
    </lineage>
</organism>
<sequence>MAPARRPRGGALVAVGALLLLRLRPAAAAPPVDDTLAGMLGKIKSDPALLQERHESHGHVLLGEPKSQKEASAACMLDSAAAIIRANGVKGIVNGLQFDLAACCRKDEFACREDVGEAYGLLTQLRHGRTSGAEAQAVEAHAAALLLGAARKRVGIPRVRLPYARPAVPELLLGGPDGVHHAGAQGRRLSIEPRFTGAVRWRAGRATVTQDAALGRSHSCVCVCAIGVSLGPFGGFRVRARVSGGPSGRSGHPPGRLSPRRSRRHAPRGRTPPRRTDGSARTPPASSPRLP</sequence>
<dbReference type="EMBL" id="CAUYUJ010006582">
    <property type="protein sequence ID" value="CAK0817877.1"/>
    <property type="molecule type" value="Genomic_DNA"/>
</dbReference>
<feature type="compositionally biased region" description="Basic residues" evidence="1">
    <location>
        <begin position="258"/>
        <end position="273"/>
    </location>
</feature>
<proteinExistence type="predicted"/>
<feature type="region of interest" description="Disordered" evidence="1">
    <location>
        <begin position="242"/>
        <end position="291"/>
    </location>
</feature>
<keyword evidence="2" id="KW-0732">Signal</keyword>
<evidence type="ECO:0000313" key="4">
    <source>
        <dbReference type="Proteomes" id="UP001189429"/>
    </source>
</evidence>
<accession>A0ABN9RGI2</accession>
<name>A0ABN9RGI2_9DINO</name>
<dbReference type="Proteomes" id="UP001189429">
    <property type="component" value="Unassembled WGS sequence"/>
</dbReference>
<comment type="caution">
    <text evidence="3">The sequence shown here is derived from an EMBL/GenBank/DDBJ whole genome shotgun (WGS) entry which is preliminary data.</text>
</comment>